<evidence type="ECO:0000313" key="3">
    <source>
        <dbReference type="EMBL" id="CAG9082434.1"/>
    </source>
</evidence>
<dbReference type="EMBL" id="CAJFCV020000001">
    <property type="protein sequence ID" value="CAG9082434.1"/>
    <property type="molecule type" value="Genomic_DNA"/>
</dbReference>
<feature type="chain" id="PRO_5035359723" evidence="1">
    <location>
        <begin position="21"/>
        <end position="231"/>
    </location>
</feature>
<accession>A0A1I7S604</accession>
<keyword evidence="1" id="KW-0732">Signal</keyword>
<dbReference type="WBParaSite" id="BXY_0844000.1">
    <property type="protein sequence ID" value="BXY_0844000.1"/>
    <property type="gene ID" value="BXY_0844000"/>
</dbReference>
<keyword evidence="5" id="KW-1185">Reference proteome</keyword>
<reference evidence="3" key="2">
    <citation type="submission" date="2020-08" db="EMBL/GenBank/DDBJ databases">
        <authorList>
            <person name="Kikuchi T."/>
        </authorList>
    </citation>
    <scope>NUCLEOTIDE SEQUENCE</scope>
    <source>
        <strain evidence="2">Ka4C1</strain>
    </source>
</reference>
<feature type="signal peptide" evidence="1">
    <location>
        <begin position="1"/>
        <end position="20"/>
    </location>
</feature>
<evidence type="ECO:0000313" key="4">
    <source>
        <dbReference type="Proteomes" id="UP000095284"/>
    </source>
</evidence>
<reference evidence="6" key="1">
    <citation type="submission" date="2016-11" db="UniProtKB">
        <authorList>
            <consortium name="WormBaseParasite"/>
        </authorList>
    </citation>
    <scope>IDENTIFICATION</scope>
</reference>
<evidence type="ECO:0000313" key="2">
    <source>
        <dbReference type="EMBL" id="CAD5208673.1"/>
    </source>
</evidence>
<dbReference type="EMBL" id="CAJFDI010000001">
    <property type="protein sequence ID" value="CAD5208673.1"/>
    <property type="molecule type" value="Genomic_DNA"/>
</dbReference>
<protein>
    <submittedName>
        <fullName evidence="2">(pine wood nematode) hypothetical protein</fullName>
    </submittedName>
</protein>
<proteinExistence type="predicted"/>
<name>A0A1I7S604_BURXY</name>
<dbReference type="Proteomes" id="UP000095284">
    <property type="component" value="Unplaced"/>
</dbReference>
<dbReference type="Proteomes" id="UP000582659">
    <property type="component" value="Unassembled WGS sequence"/>
</dbReference>
<sequence length="231" mass="26674">MAVFLLSIFVLTFLLLQCFKRRFDPKQIVGLIPENTDLVEFIANLKNKRVENPRLCYETFADYDFPIYDDCLFEPTIEQEGFTPSIPQAVLQYAKKDEVVNWQQNTTSMSSPLSLTADGDCHEEEDKYMVDIWKALSEVNDEKETIGVLEKYGIGFDGNVLAAEDDDRTAEDTKLLDWGRKEELNIVNTPNKAETEVEIDPEKSYVVMSKAKYRITDGWNQPKDKQYLFKP</sequence>
<gene>
    <name evidence="2" type="ORF">BXYJ_LOCUS909</name>
</gene>
<dbReference type="AlphaFoldDB" id="A0A1I7S604"/>
<dbReference type="Proteomes" id="UP000659654">
    <property type="component" value="Unassembled WGS sequence"/>
</dbReference>
<organism evidence="4 6">
    <name type="scientific">Bursaphelenchus xylophilus</name>
    <name type="common">Pinewood nematode worm</name>
    <name type="synonym">Aphelenchoides xylophilus</name>
    <dbReference type="NCBI Taxonomy" id="6326"/>
    <lineage>
        <taxon>Eukaryota</taxon>
        <taxon>Metazoa</taxon>
        <taxon>Ecdysozoa</taxon>
        <taxon>Nematoda</taxon>
        <taxon>Chromadorea</taxon>
        <taxon>Rhabditida</taxon>
        <taxon>Tylenchina</taxon>
        <taxon>Tylenchomorpha</taxon>
        <taxon>Aphelenchoidea</taxon>
        <taxon>Aphelenchoididae</taxon>
        <taxon>Bursaphelenchus</taxon>
    </lineage>
</organism>
<evidence type="ECO:0000256" key="1">
    <source>
        <dbReference type="SAM" id="SignalP"/>
    </source>
</evidence>
<evidence type="ECO:0000313" key="6">
    <source>
        <dbReference type="WBParaSite" id="BXY_0844000.1"/>
    </source>
</evidence>
<evidence type="ECO:0000313" key="5">
    <source>
        <dbReference type="Proteomes" id="UP000659654"/>
    </source>
</evidence>